<dbReference type="OrthoDB" id="9802264at2"/>
<comment type="similarity">
    <text evidence="1">Belongs to the ABC transporter superfamily.</text>
</comment>
<reference evidence="6 7" key="1">
    <citation type="submission" date="2019-02" db="EMBL/GenBank/DDBJ databases">
        <title>Shewanella sp. D4-2 isolated from Dokdo Island.</title>
        <authorList>
            <person name="Baek K."/>
        </authorList>
    </citation>
    <scope>NUCLEOTIDE SEQUENCE [LARGE SCALE GENOMIC DNA]</scope>
    <source>
        <strain evidence="6 7">D4-2</strain>
    </source>
</reference>
<dbReference type="PROSITE" id="PS00211">
    <property type="entry name" value="ABC_TRANSPORTER_1"/>
    <property type="match status" value="1"/>
</dbReference>
<dbReference type="InterPro" id="IPR003439">
    <property type="entry name" value="ABC_transporter-like_ATP-bd"/>
</dbReference>
<evidence type="ECO:0000313" key="7">
    <source>
        <dbReference type="Proteomes" id="UP000291106"/>
    </source>
</evidence>
<evidence type="ECO:0000256" key="3">
    <source>
        <dbReference type="ARBA" id="ARBA00022741"/>
    </source>
</evidence>
<evidence type="ECO:0000259" key="5">
    <source>
        <dbReference type="PROSITE" id="PS50893"/>
    </source>
</evidence>
<dbReference type="InterPro" id="IPR003593">
    <property type="entry name" value="AAA+_ATPase"/>
</dbReference>
<dbReference type="Pfam" id="PF00005">
    <property type="entry name" value="ABC_tran"/>
    <property type="match status" value="1"/>
</dbReference>
<dbReference type="PANTHER" id="PTHR42734">
    <property type="entry name" value="METAL TRANSPORT SYSTEM ATP-BINDING PROTEIN TM_0124-RELATED"/>
    <property type="match status" value="1"/>
</dbReference>
<proteinExistence type="inferred from homology"/>
<dbReference type="SMART" id="SM00382">
    <property type="entry name" value="AAA"/>
    <property type="match status" value="1"/>
</dbReference>
<keyword evidence="4 6" id="KW-0067">ATP-binding</keyword>
<dbReference type="PROSITE" id="PS50893">
    <property type="entry name" value="ABC_TRANSPORTER_2"/>
    <property type="match status" value="1"/>
</dbReference>
<dbReference type="InterPro" id="IPR015856">
    <property type="entry name" value="ABC_transpr_CbiO/EcfA_su"/>
</dbReference>
<dbReference type="AlphaFoldDB" id="A0A411PHZ0"/>
<dbReference type="InterPro" id="IPR027417">
    <property type="entry name" value="P-loop_NTPase"/>
</dbReference>
<name>A0A411PHZ0_9GAMM</name>
<dbReference type="EMBL" id="CP036200">
    <property type="protein sequence ID" value="QBF83163.1"/>
    <property type="molecule type" value="Genomic_DNA"/>
</dbReference>
<dbReference type="Proteomes" id="UP000291106">
    <property type="component" value="Chromosome"/>
</dbReference>
<organism evidence="6 7">
    <name type="scientific">Shewanella maritima</name>
    <dbReference type="NCBI Taxonomy" id="2520507"/>
    <lineage>
        <taxon>Bacteria</taxon>
        <taxon>Pseudomonadati</taxon>
        <taxon>Pseudomonadota</taxon>
        <taxon>Gammaproteobacteria</taxon>
        <taxon>Alteromonadales</taxon>
        <taxon>Shewanellaceae</taxon>
        <taxon>Shewanella</taxon>
    </lineage>
</organism>
<evidence type="ECO:0000256" key="1">
    <source>
        <dbReference type="ARBA" id="ARBA00005417"/>
    </source>
</evidence>
<dbReference type="GO" id="GO:0005524">
    <property type="term" value="F:ATP binding"/>
    <property type="evidence" value="ECO:0007669"/>
    <property type="project" value="UniProtKB-KW"/>
</dbReference>
<dbReference type="GO" id="GO:0016020">
    <property type="term" value="C:membrane"/>
    <property type="evidence" value="ECO:0007669"/>
    <property type="project" value="InterPro"/>
</dbReference>
<feature type="domain" description="ABC transporter" evidence="5">
    <location>
        <begin position="9"/>
        <end position="240"/>
    </location>
</feature>
<evidence type="ECO:0000256" key="2">
    <source>
        <dbReference type="ARBA" id="ARBA00022448"/>
    </source>
</evidence>
<protein>
    <submittedName>
        <fullName evidence="6">Energy-coupling factor ABC transporter ATP-binding protein</fullName>
    </submittedName>
</protein>
<evidence type="ECO:0000313" key="6">
    <source>
        <dbReference type="EMBL" id="QBF83163.1"/>
    </source>
</evidence>
<sequence length="244" mass="27240">MTTVHKAQINAEHVVMRFNDKVLFSFAKLTFAQGDVIYLQGDNGTGKSTLMKLLAGLIHAPEGKFSHQGFEKAAWWRKDGMLGKALYLHQHPYLFDGSVEYNLKFAANQSKLDQSALTERIDQAIEMAQLKHLLTRNASDLSGGERQRLAMARAWIVQPKLLMLDEPISNMDKPSQRLVLAMINQLKDDGTGLLISSHQTCGLTALCQKHWHIAKQQITVSDHVPSFSTQQPINSTGLNYVSAN</sequence>
<keyword evidence="2" id="KW-0813">Transport</keyword>
<dbReference type="KEGG" id="smai:EXU30_10995"/>
<dbReference type="PANTHER" id="PTHR42734:SF17">
    <property type="entry name" value="METAL TRANSPORT SYSTEM ATP-BINDING PROTEIN TM_0124-RELATED"/>
    <property type="match status" value="1"/>
</dbReference>
<dbReference type="Gene3D" id="3.40.50.300">
    <property type="entry name" value="P-loop containing nucleotide triphosphate hydrolases"/>
    <property type="match status" value="1"/>
</dbReference>
<accession>A0A411PHZ0</accession>
<evidence type="ECO:0000256" key="4">
    <source>
        <dbReference type="ARBA" id="ARBA00022840"/>
    </source>
</evidence>
<keyword evidence="3" id="KW-0547">Nucleotide-binding</keyword>
<dbReference type="GO" id="GO:0016887">
    <property type="term" value="F:ATP hydrolysis activity"/>
    <property type="evidence" value="ECO:0007669"/>
    <property type="project" value="InterPro"/>
</dbReference>
<dbReference type="RefSeq" id="WP_130600011.1">
    <property type="nucleotide sequence ID" value="NZ_CP036200.1"/>
</dbReference>
<dbReference type="CDD" id="cd03225">
    <property type="entry name" value="ABC_cobalt_CbiO_domain1"/>
    <property type="match status" value="1"/>
</dbReference>
<dbReference type="SUPFAM" id="SSF52540">
    <property type="entry name" value="P-loop containing nucleoside triphosphate hydrolases"/>
    <property type="match status" value="1"/>
</dbReference>
<dbReference type="InterPro" id="IPR017871">
    <property type="entry name" value="ABC_transporter-like_CS"/>
</dbReference>
<gene>
    <name evidence="6" type="ORF">EXU30_10995</name>
</gene>
<dbReference type="InterPro" id="IPR050153">
    <property type="entry name" value="Metal_Ion_Import_ABC"/>
</dbReference>
<dbReference type="GO" id="GO:0055085">
    <property type="term" value="P:transmembrane transport"/>
    <property type="evidence" value="ECO:0007669"/>
    <property type="project" value="InterPro"/>
</dbReference>
<keyword evidence="7" id="KW-1185">Reference proteome</keyword>